<reference evidence="4" key="1">
    <citation type="submission" date="2020-06" db="EMBL/GenBank/DDBJ databases">
        <title>Genomes of multiple members of Pneumocystis genus reveal paths to human pathogen Pneumocystis jirovecii.</title>
        <authorList>
            <person name="Cisse O.H."/>
            <person name="Ma L."/>
            <person name="Dekker J."/>
            <person name="Khil P."/>
            <person name="Jo J."/>
            <person name="Brenchley J."/>
            <person name="Blair R."/>
            <person name="Pahar B."/>
            <person name="Chabe M."/>
            <person name="Van Rompay K.A."/>
            <person name="Keesler R."/>
            <person name="Sukura A."/>
            <person name="Hirsch V."/>
            <person name="Kutty G."/>
            <person name="Liu Y."/>
            <person name="Peng L."/>
            <person name="Chen J."/>
            <person name="Song J."/>
            <person name="Weissenbacher-Lang C."/>
            <person name="Xu J."/>
            <person name="Upham N.S."/>
            <person name="Stajich J.E."/>
            <person name="Cuomo C.A."/>
            <person name="Cushion M.T."/>
            <person name="Kovacs J.A."/>
        </authorList>
    </citation>
    <scope>NUCLEOTIDE SEQUENCE</scope>
    <source>
        <strain evidence="4">2A</strain>
    </source>
</reference>
<dbReference type="SMART" id="SM00320">
    <property type="entry name" value="WD40"/>
    <property type="match status" value="5"/>
</dbReference>
<dbReference type="GO" id="GO:0005634">
    <property type="term" value="C:nucleus"/>
    <property type="evidence" value="ECO:0007669"/>
    <property type="project" value="TreeGrafter"/>
</dbReference>
<dbReference type="OrthoDB" id="3367at2759"/>
<proteinExistence type="predicted"/>
<protein>
    <recommendedName>
        <fullName evidence="6">Anaphase-promoting complex subunit 4 WD40 domain-containing protein</fullName>
    </recommendedName>
</protein>
<dbReference type="SUPFAM" id="SSF50978">
    <property type="entry name" value="WD40 repeat-like"/>
    <property type="match status" value="1"/>
</dbReference>
<dbReference type="Proteomes" id="UP000663699">
    <property type="component" value="Chromosome 16"/>
</dbReference>
<evidence type="ECO:0000256" key="1">
    <source>
        <dbReference type="ARBA" id="ARBA00022574"/>
    </source>
</evidence>
<dbReference type="Gene3D" id="2.130.10.10">
    <property type="entry name" value="YVTN repeat-like/Quinoprotein amine dehydrogenase"/>
    <property type="match status" value="1"/>
</dbReference>
<organism evidence="4 5">
    <name type="scientific">Pneumocystis wakefieldiae</name>
    <dbReference type="NCBI Taxonomy" id="38082"/>
    <lineage>
        <taxon>Eukaryota</taxon>
        <taxon>Fungi</taxon>
        <taxon>Dikarya</taxon>
        <taxon>Ascomycota</taxon>
        <taxon>Taphrinomycotina</taxon>
        <taxon>Pneumocystomycetes</taxon>
        <taxon>Pneumocystaceae</taxon>
        <taxon>Pneumocystis</taxon>
    </lineage>
</organism>
<dbReference type="PROSITE" id="PS50294">
    <property type="entry name" value="WD_REPEATS_REGION"/>
    <property type="match status" value="1"/>
</dbReference>
<keyword evidence="2" id="KW-0677">Repeat</keyword>
<evidence type="ECO:0000313" key="5">
    <source>
        <dbReference type="Proteomes" id="UP000663699"/>
    </source>
</evidence>
<dbReference type="GO" id="GO:0032153">
    <property type="term" value="C:cell division site"/>
    <property type="evidence" value="ECO:0007669"/>
    <property type="project" value="TreeGrafter"/>
</dbReference>
<dbReference type="PANTHER" id="PTHR14107">
    <property type="entry name" value="WD REPEAT PROTEIN"/>
    <property type="match status" value="1"/>
</dbReference>
<dbReference type="InterPro" id="IPR036322">
    <property type="entry name" value="WD40_repeat_dom_sf"/>
</dbReference>
<feature type="repeat" description="WD" evidence="3">
    <location>
        <begin position="398"/>
        <end position="432"/>
    </location>
</feature>
<evidence type="ECO:0000256" key="2">
    <source>
        <dbReference type="ARBA" id="ARBA00022737"/>
    </source>
</evidence>
<dbReference type="AlphaFoldDB" id="A0A899G2Z2"/>
<dbReference type="GO" id="GO:0045013">
    <property type="term" value="P:carbon catabolite repression of transcription"/>
    <property type="evidence" value="ECO:0007669"/>
    <property type="project" value="TreeGrafter"/>
</dbReference>
<evidence type="ECO:0008006" key="6">
    <source>
        <dbReference type="Google" id="ProtNLM"/>
    </source>
</evidence>
<dbReference type="InterPro" id="IPR051362">
    <property type="entry name" value="WD_repeat_creC_regulators"/>
</dbReference>
<dbReference type="InterPro" id="IPR015943">
    <property type="entry name" value="WD40/YVTN_repeat-like_dom_sf"/>
</dbReference>
<dbReference type="PANTHER" id="PTHR14107:SF16">
    <property type="entry name" value="AT02583P"/>
    <property type="match status" value="1"/>
</dbReference>
<name>A0A899G2Z2_9ASCO</name>
<dbReference type="Pfam" id="PF00400">
    <property type="entry name" value="WD40"/>
    <property type="match status" value="2"/>
</dbReference>
<gene>
    <name evidence="4" type="ORF">MERGE_001402</name>
</gene>
<accession>A0A899G2Z2</accession>
<keyword evidence="1 3" id="KW-0853">WD repeat</keyword>
<evidence type="ECO:0000313" key="4">
    <source>
        <dbReference type="EMBL" id="QSL67015.1"/>
    </source>
</evidence>
<sequence length="568" mass="64191">MDAIEPLSEQEHRFSLEEGVYCLKKHFVLHSVSYSLKNGVTDPLSVDIKPITNKMEISVVDIKQDKCASQIRPLFEHKNRSIKDELSLDQAKSSVSSISPNETDLVKDALLESKDMNDCGLFSSNRVSFAGNTPETSKDNSTVKSYYSFHPKSISVPAKKLKPKNSILKTSSSFISKVILHDDMTKCLASKTSDIIYIFSNVEKVFNWIGIFPEAKKEFISKIIFSKAYVTCHDENQYTQSAGQIDTVFGLSTSDIIWFDPISTKYIHFNKQGVVNSSPINCIKWMPGTEDLFMAAHNDGSLIIYNKEKEKCYFVQDESLMERSDSCPFKVLKSLYDTENQRHNPISYWQLYKHSPTSLSFSPASCHVAVSFSNGTLKLIDYKNERHIGTYHSWYGGLTCVSWSPDGQYILTGGEDDLVTIWSFLDRTIVYRCQGHQSWVNSVSFDPWKCNKSHYRFGSVGEDGRLLFWEFSADSLNKSEDFNQSNGHFPLKNKHESIKAPPADTEIPCNSLHTSSDPFNHAPMPPASVSTLSPIMVLSDKSLAGIIFCENFIAISGKKDFIQIWNRP</sequence>
<keyword evidence="5" id="KW-1185">Reference proteome</keyword>
<dbReference type="InterPro" id="IPR001680">
    <property type="entry name" value="WD40_rpt"/>
</dbReference>
<evidence type="ECO:0000256" key="3">
    <source>
        <dbReference type="PROSITE-ProRule" id="PRU00221"/>
    </source>
</evidence>
<dbReference type="PROSITE" id="PS50082">
    <property type="entry name" value="WD_REPEATS_2"/>
    <property type="match status" value="1"/>
</dbReference>
<dbReference type="EMBL" id="CP054547">
    <property type="protein sequence ID" value="QSL67015.1"/>
    <property type="molecule type" value="Genomic_DNA"/>
</dbReference>
<dbReference type="GO" id="GO:0051286">
    <property type="term" value="C:cell tip"/>
    <property type="evidence" value="ECO:0007669"/>
    <property type="project" value="TreeGrafter"/>
</dbReference>